<dbReference type="OrthoDB" id="9782128at2"/>
<dbReference type="AlphaFoldDB" id="A0A1I2MIA0"/>
<dbReference type="SMART" id="SM00855">
    <property type="entry name" value="PGAM"/>
    <property type="match status" value="1"/>
</dbReference>
<accession>A0A1I2MIA0</accession>
<dbReference type="Pfam" id="PF00300">
    <property type="entry name" value="His_Phos_1"/>
    <property type="match status" value="1"/>
</dbReference>
<feature type="binding site" evidence="2">
    <location>
        <begin position="8"/>
        <end position="15"/>
    </location>
    <ligand>
        <name>substrate</name>
    </ligand>
</feature>
<dbReference type="Proteomes" id="UP000198897">
    <property type="component" value="Unassembled WGS sequence"/>
</dbReference>
<reference evidence="5" key="1">
    <citation type="submission" date="2016-10" db="EMBL/GenBank/DDBJ databases">
        <authorList>
            <person name="Varghese N."/>
            <person name="Submissions S."/>
        </authorList>
    </citation>
    <scope>NUCLEOTIDE SEQUENCE [LARGE SCALE GENOMIC DNA]</scope>
    <source>
        <strain evidence="5">FP5</strain>
    </source>
</reference>
<dbReference type="Gene3D" id="3.40.50.1240">
    <property type="entry name" value="Phosphoglycerate mutase-like"/>
    <property type="match status" value="1"/>
</dbReference>
<dbReference type="PANTHER" id="PTHR48100">
    <property type="entry name" value="BROAD-SPECIFICITY PHOSPHATASE YOR283W-RELATED"/>
    <property type="match status" value="1"/>
</dbReference>
<evidence type="ECO:0000313" key="4">
    <source>
        <dbReference type="EMBL" id="SFF91203.1"/>
    </source>
</evidence>
<dbReference type="GO" id="GO:0005737">
    <property type="term" value="C:cytoplasm"/>
    <property type="evidence" value="ECO:0007669"/>
    <property type="project" value="TreeGrafter"/>
</dbReference>
<dbReference type="CDD" id="cd07067">
    <property type="entry name" value="HP_PGM_like"/>
    <property type="match status" value="1"/>
</dbReference>
<dbReference type="InterPro" id="IPR013078">
    <property type="entry name" value="His_Pase_superF_clade-1"/>
</dbReference>
<evidence type="ECO:0000256" key="1">
    <source>
        <dbReference type="PIRSR" id="PIRSR613078-1"/>
    </source>
</evidence>
<dbReference type="InterPro" id="IPR050275">
    <property type="entry name" value="PGM_Phosphatase"/>
</dbReference>
<feature type="active site" description="Proton donor/acceptor" evidence="1">
    <location>
        <position position="82"/>
    </location>
</feature>
<feature type="region of interest" description="Disordered" evidence="3">
    <location>
        <begin position="1"/>
        <end position="28"/>
    </location>
</feature>
<dbReference type="EMBL" id="FOOG01000013">
    <property type="protein sequence ID" value="SFF91203.1"/>
    <property type="molecule type" value="Genomic_DNA"/>
</dbReference>
<feature type="active site" description="Tele-phosphohistidine intermediate" evidence="1">
    <location>
        <position position="9"/>
    </location>
</feature>
<gene>
    <name evidence="4" type="ORF">SAMN05216353_11366</name>
</gene>
<dbReference type="InterPro" id="IPR029033">
    <property type="entry name" value="His_PPase_superfam"/>
</dbReference>
<feature type="binding site" evidence="2">
    <location>
        <position position="58"/>
    </location>
    <ligand>
        <name>substrate</name>
    </ligand>
</feature>
<evidence type="ECO:0000256" key="2">
    <source>
        <dbReference type="PIRSR" id="PIRSR613078-2"/>
    </source>
</evidence>
<evidence type="ECO:0000256" key="3">
    <source>
        <dbReference type="SAM" id="MobiDB-lite"/>
    </source>
</evidence>
<dbReference type="GO" id="GO:0016791">
    <property type="term" value="F:phosphatase activity"/>
    <property type="evidence" value="ECO:0007669"/>
    <property type="project" value="TreeGrafter"/>
</dbReference>
<evidence type="ECO:0000313" key="5">
    <source>
        <dbReference type="Proteomes" id="UP000198897"/>
    </source>
</evidence>
<protein>
    <submittedName>
        <fullName evidence="4">Probable phosphoglycerate mutase</fullName>
    </submittedName>
</protein>
<dbReference type="RefSeq" id="WP_089751794.1">
    <property type="nucleotide sequence ID" value="NZ_FOOG01000013.1"/>
</dbReference>
<organism evidence="4 5">
    <name type="scientific">Halobacillus alkaliphilus</name>
    <dbReference type="NCBI Taxonomy" id="396056"/>
    <lineage>
        <taxon>Bacteria</taxon>
        <taxon>Bacillati</taxon>
        <taxon>Bacillota</taxon>
        <taxon>Bacilli</taxon>
        <taxon>Bacillales</taxon>
        <taxon>Bacillaceae</taxon>
        <taxon>Halobacillus</taxon>
    </lineage>
</organism>
<dbReference type="SUPFAM" id="SSF53254">
    <property type="entry name" value="Phosphoglycerate mutase-like"/>
    <property type="match status" value="1"/>
</dbReference>
<sequence>MTKIGLIRHGSTSWNKEKRAQGKSDIPLNQEGISDAEKLAERLHTEEWEVLYTSPLKRAAQTAQIISNRLGLEISYDIRLQEVDGGQIEGTTEEERIEKWGSGWRELDLGIEKKERIKERGISVINELVKRNTGRNILVVSHGALISHLVSELDPVKIRKEHMRNTSITEVILEQGHWSCELFNCTKHLEI</sequence>
<proteinExistence type="predicted"/>
<keyword evidence="5" id="KW-1185">Reference proteome</keyword>
<name>A0A1I2MIA0_9BACI</name>
<dbReference type="PANTHER" id="PTHR48100:SF1">
    <property type="entry name" value="HISTIDINE PHOSPHATASE FAMILY PROTEIN-RELATED"/>
    <property type="match status" value="1"/>
</dbReference>